<dbReference type="AlphaFoldDB" id="A0A834M322"/>
<comment type="caution">
    <text evidence="2">The sequence shown here is derived from an EMBL/GenBank/DDBJ whole genome shotgun (WGS) entry which is preliminary data.</text>
</comment>
<protein>
    <submittedName>
        <fullName evidence="2">Uncharacterized protein</fullName>
    </submittedName>
</protein>
<evidence type="ECO:0000313" key="2">
    <source>
        <dbReference type="EMBL" id="KAF7263294.1"/>
    </source>
</evidence>
<gene>
    <name evidence="2" type="ORF">GWI33_003128</name>
</gene>
<sequence>MPSRGAIHNDTINAPPKNNFKHSTPPLAGEEAFARTDDTRHFLSFFVGGNLLRPPVRKGDAATEGMTRIKPTNLHSSRVNILCSAEWFVMACDSSWDKYRVDNRLIKR</sequence>
<feature type="region of interest" description="Disordered" evidence="1">
    <location>
        <begin position="1"/>
        <end position="25"/>
    </location>
</feature>
<name>A0A834M322_RHYFE</name>
<proteinExistence type="predicted"/>
<dbReference type="EMBL" id="JAACXV010022429">
    <property type="protein sequence ID" value="KAF7263294.1"/>
    <property type="molecule type" value="Genomic_DNA"/>
</dbReference>
<keyword evidence="3" id="KW-1185">Reference proteome</keyword>
<dbReference type="Proteomes" id="UP000625711">
    <property type="component" value="Unassembled WGS sequence"/>
</dbReference>
<accession>A0A834M322</accession>
<organism evidence="2 3">
    <name type="scientific">Rhynchophorus ferrugineus</name>
    <name type="common">Red palm weevil</name>
    <name type="synonym">Curculio ferrugineus</name>
    <dbReference type="NCBI Taxonomy" id="354439"/>
    <lineage>
        <taxon>Eukaryota</taxon>
        <taxon>Metazoa</taxon>
        <taxon>Ecdysozoa</taxon>
        <taxon>Arthropoda</taxon>
        <taxon>Hexapoda</taxon>
        <taxon>Insecta</taxon>
        <taxon>Pterygota</taxon>
        <taxon>Neoptera</taxon>
        <taxon>Endopterygota</taxon>
        <taxon>Coleoptera</taxon>
        <taxon>Polyphaga</taxon>
        <taxon>Cucujiformia</taxon>
        <taxon>Curculionidae</taxon>
        <taxon>Dryophthorinae</taxon>
        <taxon>Rhynchophorus</taxon>
    </lineage>
</organism>
<evidence type="ECO:0000313" key="3">
    <source>
        <dbReference type="Proteomes" id="UP000625711"/>
    </source>
</evidence>
<reference evidence="2" key="1">
    <citation type="submission" date="2020-08" db="EMBL/GenBank/DDBJ databases">
        <title>Genome sequencing and assembly of the red palm weevil Rhynchophorus ferrugineus.</title>
        <authorList>
            <person name="Dias G.B."/>
            <person name="Bergman C.M."/>
            <person name="Manee M."/>
        </authorList>
    </citation>
    <scope>NUCLEOTIDE SEQUENCE</scope>
    <source>
        <strain evidence="2">AA-2017</strain>
        <tissue evidence="2">Whole larva</tissue>
    </source>
</reference>
<evidence type="ECO:0000256" key="1">
    <source>
        <dbReference type="SAM" id="MobiDB-lite"/>
    </source>
</evidence>